<reference evidence="3 4" key="1">
    <citation type="submission" date="2018-06" db="EMBL/GenBank/DDBJ databases">
        <title>Genomic Encyclopedia of Type Strains, Phase IV (KMG-IV): sequencing the most valuable type-strain genomes for metagenomic binning, comparative biology and taxonomic classification.</title>
        <authorList>
            <person name="Goeker M."/>
        </authorList>
    </citation>
    <scope>NUCLEOTIDE SEQUENCE [LARGE SCALE GENOMIC DNA]</scope>
    <source>
        <strain evidence="3 4">DSM 26720</strain>
    </source>
</reference>
<sequence>MQNNHAIQLETKSVETKALDTNSVNNGDIAAAFDDFMSAFSSFREANDERLKKVEKNADVDVLLREKVERINHALDEQKQALDQYVLKQSRPALGGSGAVVNIEHKRAFDGYVRSGDEQSLRGVEQKSHSYGNGPDGGYLVPAELEAEIGRRLSVISPIRAIASVRQVSSAVLKKPFSISGPNVGWVGETAVRPETATAKLAELQFPTMELYAMPAATSSLLDDAAIDVEQWIAEEVEAAFAEQESAAFVTGSGVNQPTGFLTYDSVAESSWAWGKLGHIATGIEGALPEVDPADKLIELIYTLKAGYRQKANFVMNRTTQSVLRKLKDSDGNYLWQPPATIGEKASLMGFGLVEAEHMPDIGADATPIAFGDFERGYLVVDRIGIRVLRDPYSAKPYVLFYTTKRVGGGVQDFDAIKLLKFSA</sequence>
<accession>A0A364K044</accession>
<comment type="subcellular location">
    <subcellularLocation>
        <location evidence="1">Virion</location>
    </subcellularLocation>
</comment>
<dbReference type="OrthoDB" id="9786516at2"/>
<dbReference type="InterPro" id="IPR024455">
    <property type="entry name" value="Phage_capsid"/>
</dbReference>
<dbReference type="NCBIfam" id="TIGR01554">
    <property type="entry name" value="major_cap_HK97"/>
    <property type="match status" value="1"/>
</dbReference>
<dbReference type="Gene3D" id="3.30.2400.10">
    <property type="entry name" value="Major capsid protein gp5"/>
    <property type="match status" value="1"/>
</dbReference>
<evidence type="ECO:0000313" key="4">
    <source>
        <dbReference type="Proteomes" id="UP000249453"/>
    </source>
</evidence>
<organism evidence="3 4">
    <name type="scientific">Falsochrobactrum ovis</name>
    <dbReference type="NCBI Taxonomy" id="1293442"/>
    <lineage>
        <taxon>Bacteria</taxon>
        <taxon>Pseudomonadati</taxon>
        <taxon>Pseudomonadota</taxon>
        <taxon>Alphaproteobacteria</taxon>
        <taxon>Hyphomicrobiales</taxon>
        <taxon>Brucellaceae</taxon>
        <taxon>Falsochrobactrum</taxon>
    </lineage>
</organism>
<evidence type="ECO:0000313" key="3">
    <source>
        <dbReference type="EMBL" id="RAK34365.1"/>
    </source>
</evidence>
<dbReference type="Pfam" id="PF05065">
    <property type="entry name" value="Phage_capsid"/>
    <property type="match status" value="1"/>
</dbReference>
<evidence type="ECO:0000259" key="2">
    <source>
        <dbReference type="Pfam" id="PF05065"/>
    </source>
</evidence>
<dbReference type="Gene3D" id="3.30.2320.10">
    <property type="entry name" value="hypothetical protein PF0899 domain"/>
    <property type="match status" value="1"/>
</dbReference>
<evidence type="ECO:0000256" key="1">
    <source>
        <dbReference type="ARBA" id="ARBA00004328"/>
    </source>
</evidence>
<feature type="domain" description="Phage capsid-like C-terminal" evidence="2">
    <location>
        <begin position="137"/>
        <end position="422"/>
    </location>
</feature>
<dbReference type="SUPFAM" id="SSF56563">
    <property type="entry name" value="Major capsid protein gp5"/>
    <property type="match status" value="1"/>
</dbReference>
<gene>
    <name evidence="3" type="ORF">C7374_101699</name>
</gene>
<dbReference type="AlphaFoldDB" id="A0A364K044"/>
<keyword evidence="4" id="KW-1185">Reference proteome</keyword>
<proteinExistence type="predicted"/>
<dbReference type="RefSeq" id="WP_111574186.1">
    <property type="nucleotide sequence ID" value="NZ_JBHEEY010000001.1"/>
</dbReference>
<name>A0A364K044_9HYPH</name>
<comment type="caution">
    <text evidence="3">The sequence shown here is derived from an EMBL/GenBank/DDBJ whole genome shotgun (WGS) entry which is preliminary data.</text>
</comment>
<dbReference type="Proteomes" id="UP000249453">
    <property type="component" value="Unassembled WGS sequence"/>
</dbReference>
<protein>
    <submittedName>
        <fullName evidence="3">HK97 family phage major capsid protein</fullName>
    </submittedName>
</protein>
<dbReference type="EMBL" id="QLMK01000001">
    <property type="protein sequence ID" value="RAK34365.1"/>
    <property type="molecule type" value="Genomic_DNA"/>
</dbReference>
<dbReference type="InterPro" id="IPR054612">
    <property type="entry name" value="Phage_capsid-like_C"/>
</dbReference>